<evidence type="ECO:0000256" key="2">
    <source>
        <dbReference type="ARBA" id="ARBA00023015"/>
    </source>
</evidence>
<name>A0A2V3DNC4_9MICC</name>
<keyword evidence="3" id="KW-0238">DNA-binding</keyword>
<dbReference type="SUPFAM" id="SSF46894">
    <property type="entry name" value="C-terminal effector domain of the bipartite response regulators"/>
    <property type="match status" value="1"/>
</dbReference>
<evidence type="ECO:0000256" key="1">
    <source>
        <dbReference type="ARBA" id="ARBA00005820"/>
    </source>
</evidence>
<dbReference type="Gene3D" id="1.10.10.10">
    <property type="entry name" value="Winged helix-like DNA-binding domain superfamily/Winged helix DNA-binding domain"/>
    <property type="match status" value="1"/>
</dbReference>
<dbReference type="GO" id="GO:0006355">
    <property type="term" value="P:regulation of DNA-templated transcription"/>
    <property type="evidence" value="ECO:0007669"/>
    <property type="project" value="InterPro"/>
</dbReference>
<dbReference type="SMART" id="SM01043">
    <property type="entry name" value="BTAD"/>
    <property type="match status" value="1"/>
</dbReference>
<evidence type="ECO:0000256" key="4">
    <source>
        <dbReference type="ARBA" id="ARBA00023163"/>
    </source>
</evidence>
<proteinExistence type="inferred from homology"/>
<dbReference type="Pfam" id="PF03704">
    <property type="entry name" value="BTAD"/>
    <property type="match status" value="1"/>
</dbReference>
<dbReference type="SMART" id="SM00862">
    <property type="entry name" value="Trans_reg_C"/>
    <property type="match status" value="1"/>
</dbReference>
<dbReference type="RefSeq" id="WP_110107153.1">
    <property type="nucleotide sequence ID" value="NZ_JACBZZ010000001.1"/>
</dbReference>
<dbReference type="InterPro" id="IPR001867">
    <property type="entry name" value="OmpR/PhoB-type_DNA-bd"/>
</dbReference>
<dbReference type="SUPFAM" id="SSF48452">
    <property type="entry name" value="TPR-like"/>
    <property type="match status" value="1"/>
</dbReference>
<keyword evidence="6" id="KW-1185">Reference proteome</keyword>
<dbReference type="OrthoDB" id="3691954at2"/>
<protein>
    <submittedName>
        <fullName evidence="5">Uncharacterized protein</fullName>
    </submittedName>
</protein>
<dbReference type="GO" id="GO:0000160">
    <property type="term" value="P:phosphorelay signal transduction system"/>
    <property type="evidence" value="ECO:0007669"/>
    <property type="project" value="InterPro"/>
</dbReference>
<dbReference type="InterPro" id="IPR016032">
    <property type="entry name" value="Sig_transdc_resp-reg_C-effctor"/>
</dbReference>
<dbReference type="Pfam" id="PF00486">
    <property type="entry name" value="Trans_reg_C"/>
    <property type="match status" value="1"/>
</dbReference>
<sequence length="624" mass="66209">MSQLRIRVLGAIGADVNGIAVRLSKARHREILGILITARGRTVSTQQLVEDLWEEPPAGAVGAVRTFIGELRRILEPQRPPHTPPAVLLTTGGGYLLRLEPDAVDLRRAETAIKAAGGMAAATREFVLATALQEWHGAAFEEFTDRGWARGECTRIAGLRANILEQLAAARLALGRPEDAVELLASHTDEHPWREEGWRLLALAHYRAARRGEALDVLVRARSVLQGSLGLHPGAELADLELRIHRQDPALDTDDAGHSLLLRTVTGAAGAGTRSGLEGVAALVPLLAVSGSVHFAAQQRRSAIEAAEQLGDPELTARVITGFDVPSCWTRPDDPEVSAAIVAAGERTLAALPAGSSERVRARLLATVAMESRGTADRLAEAAEAETIARRLHDPALLCLALSARYLQTFSTAGLAKVRDTLGGEIIALAVAAELPTFEIEGRLIRMQALCALDDIAAASAQAAAIDQLAARHDRALASVFTAWFRWTFADGPPPPAGSEMPGFRSGLAELAALTAAVRTGGELPDEAFGPYEPWVRPLLLVRTGHTAEALSALGSCPDPPLDLLMEVAWFLIGLAGLESGHRAAVQRAYRALLPAAGERAAGSGAVDLGPVKPLLERLGRFLL</sequence>
<comment type="caution">
    <text evidence="5">The sequence shown here is derived from an EMBL/GenBank/DDBJ whole genome shotgun (WGS) entry which is preliminary data.</text>
</comment>
<dbReference type="InterPro" id="IPR005158">
    <property type="entry name" value="BTAD"/>
</dbReference>
<dbReference type="PANTHER" id="PTHR35807:SF1">
    <property type="entry name" value="TRANSCRIPTIONAL REGULATOR REDD"/>
    <property type="match status" value="1"/>
</dbReference>
<organism evidence="5 6">
    <name type="scientific">Arthrobacter psychrochitiniphilus</name>
    <dbReference type="NCBI Taxonomy" id="291045"/>
    <lineage>
        <taxon>Bacteria</taxon>
        <taxon>Bacillati</taxon>
        <taxon>Actinomycetota</taxon>
        <taxon>Actinomycetes</taxon>
        <taxon>Micrococcales</taxon>
        <taxon>Micrococcaceae</taxon>
        <taxon>Arthrobacter</taxon>
    </lineage>
</organism>
<dbReference type="PANTHER" id="PTHR35807">
    <property type="entry name" value="TRANSCRIPTIONAL REGULATOR REDD-RELATED"/>
    <property type="match status" value="1"/>
</dbReference>
<comment type="similarity">
    <text evidence="1">Belongs to the AfsR/DnrI/RedD regulatory family.</text>
</comment>
<dbReference type="AlphaFoldDB" id="A0A2V3DNC4"/>
<dbReference type="CDD" id="cd15831">
    <property type="entry name" value="BTAD"/>
    <property type="match status" value="1"/>
</dbReference>
<dbReference type="InterPro" id="IPR051677">
    <property type="entry name" value="AfsR-DnrI-RedD_regulator"/>
</dbReference>
<dbReference type="InterPro" id="IPR011990">
    <property type="entry name" value="TPR-like_helical_dom_sf"/>
</dbReference>
<reference evidence="5 6" key="1">
    <citation type="submission" date="2018-05" db="EMBL/GenBank/DDBJ databases">
        <title>Genetic diversity of glacier-inhabiting Cryobacterium bacteria in China and description of Cryobacterium mengkeensis sp. nov. and Arthrobacter glacialis sp. nov.</title>
        <authorList>
            <person name="Liu Q."/>
            <person name="Xin Y.-H."/>
        </authorList>
    </citation>
    <scope>NUCLEOTIDE SEQUENCE [LARGE SCALE GENOMIC DNA]</scope>
    <source>
        <strain evidence="5 6">GP3</strain>
    </source>
</reference>
<gene>
    <name evidence="5" type="ORF">CVS29_15045</name>
</gene>
<evidence type="ECO:0000313" key="6">
    <source>
        <dbReference type="Proteomes" id="UP000246303"/>
    </source>
</evidence>
<evidence type="ECO:0000313" key="5">
    <source>
        <dbReference type="EMBL" id="PXA64455.1"/>
    </source>
</evidence>
<keyword evidence="4" id="KW-0804">Transcription</keyword>
<dbReference type="GO" id="GO:0003677">
    <property type="term" value="F:DNA binding"/>
    <property type="evidence" value="ECO:0007669"/>
    <property type="project" value="UniProtKB-UniRule"/>
</dbReference>
<dbReference type="EMBL" id="QHLZ01000011">
    <property type="protein sequence ID" value="PXA64455.1"/>
    <property type="molecule type" value="Genomic_DNA"/>
</dbReference>
<keyword evidence="2" id="KW-0805">Transcription regulation</keyword>
<accession>A0A2V3DNC4</accession>
<dbReference type="Proteomes" id="UP000246303">
    <property type="component" value="Unassembled WGS sequence"/>
</dbReference>
<dbReference type="Gene3D" id="1.25.40.10">
    <property type="entry name" value="Tetratricopeptide repeat domain"/>
    <property type="match status" value="1"/>
</dbReference>
<dbReference type="InterPro" id="IPR036388">
    <property type="entry name" value="WH-like_DNA-bd_sf"/>
</dbReference>
<dbReference type="PROSITE" id="PS51755">
    <property type="entry name" value="OMPR_PHOB"/>
    <property type="match status" value="1"/>
</dbReference>
<evidence type="ECO:0000256" key="3">
    <source>
        <dbReference type="ARBA" id="ARBA00023125"/>
    </source>
</evidence>